<dbReference type="GO" id="GO:0031123">
    <property type="term" value="P:RNA 3'-end processing"/>
    <property type="evidence" value="ECO:0007669"/>
    <property type="project" value="InterPro"/>
</dbReference>
<keyword evidence="2" id="KW-0547">Nucleotide-binding</keyword>
<dbReference type="Pfam" id="PF04457">
    <property type="entry name" value="MJ1316"/>
    <property type="match status" value="1"/>
</dbReference>
<dbReference type="OrthoDB" id="10263155at2759"/>
<proteinExistence type="predicted"/>
<dbReference type="SUPFAM" id="SSF55003">
    <property type="entry name" value="PAP/Archaeal CCA-adding enzyme, C-terminal domain"/>
    <property type="match status" value="1"/>
</dbReference>
<protein>
    <recommendedName>
        <fullName evidence="5">MJ1316 RNA cyclic group end recognition domain-containing protein</fullName>
    </recommendedName>
</protein>
<organism evidence="6 7">
    <name type="scientific">Neocucurbitaria cava</name>
    <dbReference type="NCBI Taxonomy" id="798079"/>
    <lineage>
        <taxon>Eukaryota</taxon>
        <taxon>Fungi</taxon>
        <taxon>Dikarya</taxon>
        <taxon>Ascomycota</taxon>
        <taxon>Pezizomycotina</taxon>
        <taxon>Dothideomycetes</taxon>
        <taxon>Pleosporomycetidae</taxon>
        <taxon>Pleosporales</taxon>
        <taxon>Pleosporineae</taxon>
        <taxon>Cucurbitariaceae</taxon>
        <taxon>Neocucurbitaria</taxon>
    </lineage>
</organism>
<evidence type="ECO:0000256" key="1">
    <source>
        <dbReference type="ARBA" id="ARBA00022679"/>
    </source>
</evidence>
<dbReference type="GO" id="GO:0003723">
    <property type="term" value="F:RNA binding"/>
    <property type="evidence" value="ECO:0007669"/>
    <property type="project" value="InterPro"/>
</dbReference>
<sequence length="421" mass="47715">MASFFHYYANFDWANDMVYDAFFYKTRPRYHRSAREPMVVLGFHAPNANVAHTSTVPGTQTLIKEFRIADGRLSEPDMTWAKFFQSANVSLTLSTLQNGAADFLKAYSSYVKIDIQFWGRTLAKGKGLVGWVESRCLLLVVGKYTLHTSRFWPLLTAPDIHKALPELEVRIWPARFTDSDTNEGNDYHGCYLVGLSKSGASTINSKDDKQLSKQSLDKVLDRFLTQLKSDEKNYDPSTCWIDVSLARSSKVKQLRLDDREWGDYAAELDPDSDDENEDVDDDDISNLDNSTTPIQRTIPQRPKPTSTPLSSTKLRPASDVLNRFRWDPSLDPADYIIGYEDRFLGARETSLEKWKTEQTDEEFIPQHRILYFKKRAAGGSGEGSEGAKGEIVWERATRVDRVFGSGIGAGDGTKDRSRQDE</sequence>
<evidence type="ECO:0000259" key="5">
    <source>
        <dbReference type="Pfam" id="PF04457"/>
    </source>
</evidence>
<gene>
    <name evidence="6" type="ORF">N0V83_008500</name>
</gene>
<feature type="compositionally biased region" description="Polar residues" evidence="4">
    <location>
        <begin position="291"/>
        <end position="313"/>
    </location>
</feature>
<dbReference type="GO" id="GO:0005634">
    <property type="term" value="C:nucleus"/>
    <property type="evidence" value="ECO:0007669"/>
    <property type="project" value="TreeGrafter"/>
</dbReference>
<feature type="region of interest" description="Disordered" evidence="4">
    <location>
        <begin position="265"/>
        <end position="314"/>
    </location>
</feature>
<feature type="domain" description="MJ1316 RNA cyclic group end recognition" evidence="5">
    <location>
        <begin position="314"/>
        <end position="395"/>
    </location>
</feature>
<dbReference type="EMBL" id="JAPEUY010000015">
    <property type="protein sequence ID" value="KAJ4365878.1"/>
    <property type="molecule type" value="Genomic_DNA"/>
</dbReference>
<dbReference type="InterPro" id="IPR040459">
    <property type="entry name" value="MJ1316"/>
</dbReference>
<evidence type="ECO:0000313" key="6">
    <source>
        <dbReference type="EMBL" id="KAJ4365878.1"/>
    </source>
</evidence>
<dbReference type="Gene3D" id="1.10.1410.10">
    <property type="match status" value="1"/>
</dbReference>
<keyword evidence="1" id="KW-0808">Transferase</keyword>
<comment type="caution">
    <text evidence="6">The sequence shown here is derived from an EMBL/GenBank/DDBJ whole genome shotgun (WGS) entry which is preliminary data.</text>
</comment>
<evidence type="ECO:0000313" key="7">
    <source>
        <dbReference type="Proteomes" id="UP001140560"/>
    </source>
</evidence>
<keyword evidence="3" id="KW-0067">ATP-binding</keyword>
<accession>A0A9W8Y361</accession>
<evidence type="ECO:0000256" key="3">
    <source>
        <dbReference type="ARBA" id="ARBA00022840"/>
    </source>
</evidence>
<name>A0A9W8Y361_9PLEO</name>
<feature type="compositionally biased region" description="Acidic residues" evidence="4">
    <location>
        <begin position="266"/>
        <end position="285"/>
    </location>
</feature>
<dbReference type="PANTHER" id="PTHR10682:SF23">
    <property type="entry name" value="POLYNUCLEOTIDE ADENYLYLTRANSFERASE"/>
    <property type="match status" value="1"/>
</dbReference>
<dbReference type="InterPro" id="IPR011068">
    <property type="entry name" value="NuclTrfase_I-like_C"/>
</dbReference>
<keyword evidence="7" id="KW-1185">Reference proteome</keyword>
<dbReference type="AlphaFoldDB" id="A0A9W8Y361"/>
<dbReference type="GO" id="GO:1990817">
    <property type="term" value="F:poly(A) RNA polymerase activity"/>
    <property type="evidence" value="ECO:0007669"/>
    <property type="project" value="TreeGrafter"/>
</dbReference>
<dbReference type="Proteomes" id="UP001140560">
    <property type="component" value="Unassembled WGS sequence"/>
</dbReference>
<dbReference type="PANTHER" id="PTHR10682">
    <property type="entry name" value="POLY A POLYMERASE"/>
    <property type="match status" value="1"/>
</dbReference>
<dbReference type="SUPFAM" id="SSF81631">
    <property type="entry name" value="PAP/OAS1 substrate-binding domain"/>
    <property type="match status" value="1"/>
</dbReference>
<reference evidence="6" key="1">
    <citation type="submission" date="2022-10" db="EMBL/GenBank/DDBJ databases">
        <title>Tapping the CABI collections for fungal endophytes: first genome assemblies for Collariella, Neodidymelliopsis, Ascochyta clinopodiicola, Didymella pomorum, Didymosphaeria variabile, Neocosmospora piperis and Neocucurbitaria cava.</title>
        <authorList>
            <person name="Hill R."/>
        </authorList>
    </citation>
    <scope>NUCLEOTIDE SEQUENCE</scope>
    <source>
        <strain evidence="6">IMI 356814</strain>
    </source>
</reference>
<evidence type="ECO:0000256" key="2">
    <source>
        <dbReference type="ARBA" id="ARBA00022741"/>
    </source>
</evidence>
<dbReference type="GO" id="GO:0005524">
    <property type="term" value="F:ATP binding"/>
    <property type="evidence" value="ECO:0007669"/>
    <property type="project" value="UniProtKB-KW"/>
</dbReference>
<evidence type="ECO:0000256" key="4">
    <source>
        <dbReference type="SAM" id="MobiDB-lite"/>
    </source>
</evidence>